<dbReference type="PANTHER" id="PTHR43519">
    <property type="entry name" value="ATP-DEPENDENT RNA HELICASE HRPB"/>
    <property type="match status" value="1"/>
</dbReference>
<dbReference type="InterPro" id="IPR010225">
    <property type="entry name" value="HrpB"/>
</dbReference>
<keyword evidence="4 8" id="KW-0347">Helicase</keyword>
<evidence type="ECO:0000256" key="5">
    <source>
        <dbReference type="ARBA" id="ARBA00022840"/>
    </source>
</evidence>
<dbReference type="CDD" id="cd18791">
    <property type="entry name" value="SF2_C_RHA"/>
    <property type="match status" value="1"/>
</dbReference>
<evidence type="ECO:0000256" key="2">
    <source>
        <dbReference type="ARBA" id="ARBA00022741"/>
    </source>
</evidence>
<name>A0ABS9W3P0_9PROT</name>
<evidence type="ECO:0000259" key="6">
    <source>
        <dbReference type="PROSITE" id="PS51192"/>
    </source>
</evidence>
<dbReference type="Pfam" id="PF08482">
    <property type="entry name" value="HrpB_C"/>
    <property type="match status" value="1"/>
</dbReference>
<evidence type="ECO:0000259" key="7">
    <source>
        <dbReference type="PROSITE" id="PS51194"/>
    </source>
</evidence>
<dbReference type="NCBIfam" id="TIGR01970">
    <property type="entry name" value="DEAH_box_HrpB"/>
    <property type="match status" value="1"/>
</dbReference>
<dbReference type="InterPro" id="IPR027417">
    <property type="entry name" value="P-loop_NTPase"/>
</dbReference>
<gene>
    <name evidence="8" type="primary">hrpB</name>
    <name evidence="8" type="ORF">MON41_08975</name>
</gene>
<protein>
    <recommendedName>
        <fullName evidence="1">RNA helicase</fullName>
        <ecNumber evidence="1">3.6.4.13</ecNumber>
    </recommendedName>
</protein>
<dbReference type="Gene3D" id="1.20.120.1080">
    <property type="match status" value="1"/>
</dbReference>
<keyword evidence="5" id="KW-0067">ATP-binding</keyword>
<dbReference type="PIRSF" id="PIRSF005496">
    <property type="entry name" value="ATP_hel_hrpB"/>
    <property type="match status" value="1"/>
</dbReference>
<evidence type="ECO:0000256" key="3">
    <source>
        <dbReference type="ARBA" id="ARBA00022801"/>
    </source>
</evidence>
<keyword evidence="3" id="KW-0378">Hydrolase</keyword>
<dbReference type="InterPro" id="IPR014001">
    <property type="entry name" value="Helicase_ATP-bd"/>
</dbReference>
<keyword evidence="9" id="KW-1185">Reference proteome</keyword>
<dbReference type="Pfam" id="PF00271">
    <property type="entry name" value="Helicase_C"/>
    <property type="match status" value="1"/>
</dbReference>
<comment type="caution">
    <text evidence="8">The sequence shown here is derived from an EMBL/GenBank/DDBJ whole genome shotgun (WGS) entry which is preliminary data.</text>
</comment>
<dbReference type="GO" id="GO:0004386">
    <property type="term" value="F:helicase activity"/>
    <property type="evidence" value="ECO:0007669"/>
    <property type="project" value="UniProtKB-KW"/>
</dbReference>
<dbReference type="Proteomes" id="UP001201985">
    <property type="component" value="Unassembled WGS sequence"/>
</dbReference>
<dbReference type="SUPFAM" id="SSF52540">
    <property type="entry name" value="P-loop containing nucleoside triphosphate hydrolases"/>
    <property type="match status" value="1"/>
</dbReference>
<feature type="domain" description="Helicase C-terminal" evidence="7">
    <location>
        <begin position="207"/>
        <end position="367"/>
    </location>
</feature>
<sequence>MLLPELPVSEALPRLAEALRAGSNAVLVAPPGAGKTTLVPLMLKDEPWAAGQTILVLEPRRVAARAAARRMSELLGETLGRTVGVVTRLDRAISDATRVEVVTEGLLVRRLQSDPGLEGVAAVLFDEAHERNLDTDLALALCLDLQRALRPELRLLAMSATLEAEGFARLLDAPVIESLGRAFPVAVEYRQRDLRDGRDLPEAMASAIRGALAEHPGDVLTFLPGWGEIRRTAERLGGIAAEVLPLHGELPPAEQDRALNPSARRKVVLATSIAETSLTVPGVRIVVDGGFRRAPRLDPATGLSRLATLRISRAAAEQRAGRAGRTEPGVAIRLWTEALHRGLPVSDRPEILESELSGLALDCAAWGADPAQMAFLDQPPAGTLAAARALLRDLDALDGEARITAMGRRMARLGTHPRLARMMAEAANEDEAALAAELAALLEERDPIRGREAPSDIQLRLDLLQGGDDPNADRAVLGRIRRAVSLHRRRLGVPAGAEPQGDPGLLLAAGFPDRIAAKRGTMDGAFRLSSGQGARLPATDRLGKSPLLAVADLELAGTEARIRMAAPLTREALERKFPDRLVREEGAAFDPRTGSVVARRRLRLGPLVLEEATLPHADPHAVAVVLAEAAAGRAFRDLDWSKAAEQTRARLGWMHRIERNQEGSGWPDMSDAALAAGGAAWLVPWLSGLSKLSQLKGLDAVAMLRALAPHPLPRRLDAELPPRIELPAGRSAAIDYTGEVPRLEARAQWLFGLADLPRLAGGRIPLQVALLSPAGRPIAVTADLPGFWRGAWAEVRKEMRGRYPRHDWPEDPPRAAG</sequence>
<dbReference type="Pfam" id="PF04408">
    <property type="entry name" value="WHD_HA2"/>
    <property type="match status" value="1"/>
</dbReference>
<evidence type="ECO:0000256" key="1">
    <source>
        <dbReference type="ARBA" id="ARBA00012552"/>
    </source>
</evidence>
<evidence type="ECO:0000313" key="8">
    <source>
        <dbReference type="EMBL" id="MCI0753888.1"/>
    </source>
</evidence>
<dbReference type="InterPro" id="IPR048333">
    <property type="entry name" value="HA2_WH"/>
</dbReference>
<dbReference type="InterPro" id="IPR007502">
    <property type="entry name" value="Helicase-assoc_dom"/>
</dbReference>
<dbReference type="Gene3D" id="3.40.50.300">
    <property type="entry name" value="P-loop containing nucleotide triphosphate hydrolases"/>
    <property type="match status" value="2"/>
</dbReference>
<dbReference type="InterPro" id="IPR011545">
    <property type="entry name" value="DEAD/DEAH_box_helicase_dom"/>
</dbReference>
<accession>A0ABS9W3P0</accession>
<evidence type="ECO:0000313" key="9">
    <source>
        <dbReference type="Proteomes" id="UP001201985"/>
    </source>
</evidence>
<feature type="domain" description="Helicase ATP-binding" evidence="6">
    <location>
        <begin position="16"/>
        <end position="180"/>
    </location>
</feature>
<organism evidence="8 9">
    <name type="scientific">Teichococcus vastitatis</name>
    <dbReference type="NCBI Taxonomy" id="2307076"/>
    <lineage>
        <taxon>Bacteria</taxon>
        <taxon>Pseudomonadati</taxon>
        <taxon>Pseudomonadota</taxon>
        <taxon>Alphaproteobacteria</taxon>
        <taxon>Acetobacterales</taxon>
        <taxon>Roseomonadaceae</taxon>
        <taxon>Roseomonas</taxon>
    </lineage>
</organism>
<dbReference type="Pfam" id="PF00270">
    <property type="entry name" value="DEAD"/>
    <property type="match status" value="1"/>
</dbReference>
<proteinExistence type="predicted"/>
<dbReference type="SMART" id="SM00487">
    <property type="entry name" value="DEXDc"/>
    <property type="match status" value="1"/>
</dbReference>
<dbReference type="PROSITE" id="PS00690">
    <property type="entry name" value="DEAH_ATP_HELICASE"/>
    <property type="match status" value="1"/>
</dbReference>
<reference evidence="8 9" key="1">
    <citation type="submission" date="2022-03" db="EMBL/GenBank/DDBJ databases">
        <title>Complete genome analysis of Roseomonas KG 17.1 : a prolific producer of plant growth promoters.</title>
        <authorList>
            <person name="Saadouli I."/>
            <person name="Najjari A."/>
            <person name="Mosbah A."/>
            <person name="Ouzari H.I."/>
        </authorList>
    </citation>
    <scope>NUCLEOTIDE SEQUENCE [LARGE SCALE GENOMIC DNA]</scope>
    <source>
        <strain evidence="8 9">KG17-1</strain>
    </source>
</reference>
<dbReference type="PROSITE" id="PS51194">
    <property type="entry name" value="HELICASE_CTER"/>
    <property type="match status" value="1"/>
</dbReference>
<dbReference type="InterPro" id="IPR013689">
    <property type="entry name" value="RNA_helicase_ATP-dep_HrpB_C"/>
</dbReference>
<dbReference type="EC" id="3.6.4.13" evidence="1"/>
<dbReference type="InterPro" id="IPR002464">
    <property type="entry name" value="DNA/RNA_helicase_DEAH_CS"/>
</dbReference>
<dbReference type="PROSITE" id="PS51192">
    <property type="entry name" value="HELICASE_ATP_BIND_1"/>
    <property type="match status" value="1"/>
</dbReference>
<dbReference type="EMBL" id="JALBUU010000004">
    <property type="protein sequence ID" value="MCI0753888.1"/>
    <property type="molecule type" value="Genomic_DNA"/>
</dbReference>
<evidence type="ECO:0000256" key="4">
    <source>
        <dbReference type="ARBA" id="ARBA00022806"/>
    </source>
</evidence>
<dbReference type="RefSeq" id="WP_241792845.1">
    <property type="nucleotide sequence ID" value="NZ_JALBUU010000004.1"/>
</dbReference>
<dbReference type="SMART" id="SM00847">
    <property type="entry name" value="HA2"/>
    <property type="match status" value="1"/>
</dbReference>
<dbReference type="SMART" id="SM00490">
    <property type="entry name" value="HELICc"/>
    <property type="match status" value="1"/>
</dbReference>
<keyword evidence="2" id="KW-0547">Nucleotide-binding</keyword>
<dbReference type="InterPro" id="IPR001650">
    <property type="entry name" value="Helicase_C-like"/>
</dbReference>
<dbReference type="PANTHER" id="PTHR43519:SF1">
    <property type="entry name" value="ATP-DEPENDENT RNA HELICASE HRPB"/>
    <property type="match status" value="1"/>
</dbReference>